<accession>A0ABC8TAS2</accession>
<organism evidence="3 4">
    <name type="scientific">Ilex paraguariensis</name>
    <name type="common">yerba mate</name>
    <dbReference type="NCBI Taxonomy" id="185542"/>
    <lineage>
        <taxon>Eukaryota</taxon>
        <taxon>Viridiplantae</taxon>
        <taxon>Streptophyta</taxon>
        <taxon>Embryophyta</taxon>
        <taxon>Tracheophyta</taxon>
        <taxon>Spermatophyta</taxon>
        <taxon>Magnoliopsida</taxon>
        <taxon>eudicotyledons</taxon>
        <taxon>Gunneridae</taxon>
        <taxon>Pentapetalae</taxon>
        <taxon>asterids</taxon>
        <taxon>campanulids</taxon>
        <taxon>Aquifoliales</taxon>
        <taxon>Aquifoliaceae</taxon>
        <taxon>Ilex</taxon>
    </lineage>
</organism>
<evidence type="ECO:0000259" key="2">
    <source>
        <dbReference type="Pfam" id="PF23156"/>
    </source>
</evidence>
<dbReference type="PANTHER" id="PTHR33270:SF5">
    <property type="entry name" value="GB|AAC00605.1"/>
    <property type="match status" value="1"/>
</dbReference>
<feature type="compositionally biased region" description="Polar residues" evidence="1">
    <location>
        <begin position="1"/>
        <end position="11"/>
    </location>
</feature>
<proteinExistence type="predicted"/>
<dbReference type="Pfam" id="PF23156">
    <property type="entry name" value="DUF7054"/>
    <property type="match status" value="1"/>
</dbReference>
<dbReference type="InterPro" id="IPR055482">
    <property type="entry name" value="DUF7054"/>
</dbReference>
<sequence length="157" mass="17113">MGTRQNANKISNAEVKTKRSLSEKMLSQKQKKKNNGENQSANNRLLITVNVLGSAGPIKFVVNEDDIVTVVIDTALKLYARERRLPVLGSDGNNFLLYPANAGLDGTETNSSLNLVFMSSESIRIDSRGKELRPLQETEAATDDGSKVGDGCSEKEQ</sequence>
<feature type="region of interest" description="Disordered" evidence="1">
    <location>
        <begin position="128"/>
        <end position="157"/>
    </location>
</feature>
<dbReference type="PANTHER" id="PTHR33270">
    <property type="entry name" value="BNAC05G50380D PROTEIN"/>
    <property type="match status" value="1"/>
</dbReference>
<evidence type="ECO:0000256" key="1">
    <source>
        <dbReference type="SAM" id="MobiDB-lite"/>
    </source>
</evidence>
<gene>
    <name evidence="3" type="ORF">ILEXP_LOCUS35742</name>
</gene>
<name>A0ABC8TAS2_9AQUA</name>
<dbReference type="EMBL" id="CAUOFW020004614">
    <property type="protein sequence ID" value="CAK9166521.1"/>
    <property type="molecule type" value="Genomic_DNA"/>
</dbReference>
<keyword evidence="4" id="KW-1185">Reference proteome</keyword>
<protein>
    <recommendedName>
        <fullName evidence="2">DUF7054 domain-containing protein</fullName>
    </recommendedName>
</protein>
<reference evidence="3 4" key="1">
    <citation type="submission" date="2024-02" db="EMBL/GenBank/DDBJ databases">
        <authorList>
            <person name="Vignale AGUSTIN F."/>
            <person name="Sosa J E."/>
            <person name="Modenutti C."/>
        </authorList>
    </citation>
    <scope>NUCLEOTIDE SEQUENCE [LARGE SCALE GENOMIC DNA]</scope>
</reference>
<evidence type="ECO:0000313" key="3">
    <source>
        <dbReference type="EMBL" id="CAK9166521.1"/>
    </source>
</evidence>
<feature type="region of interest" description="Disordered" evidence="1">
    <location>
        <begin position="1"/>
        <end position="39"/>
    </location>
</feature>
<feature type="compositionally biased region" description="Basic and acidic residues" evidence="1">
    <location>
        <begin position="144"/>
        <end position="157"/>
    </location>
</feature>
<dbReference type="Proteomes" id="UP001642360">
    <property type="component" value="Unassembled WGS sequence"/>
</dbReference>
<evidence type="ECO:0000313" key="4">
    <source>
        <dbReference type="Proteomes" id="UP001642360"/>
    </source>
</evidence>
<feature type="domain" description="DUF7054" evidence="2">
    <location>
        <begin position="42"/>
        <end position="113"/>
    </location>
</feature>
<comment type="caution">
    <text evidence="3">The sequence shown here is derived from an EMBL/GenBank/DDBJ whole genome shotgun (WGS) entry which is preliminary data.</text>
</comment>
<dbReference type="AlphaFoldDB" id="A0ABC8TAS2"/>
<dbReference type="InterPro" id="IPR040358">
    <property type="entry name" value="At4g22758-like"/>
</dbReference>